<name>A0AAW0B4C3_9AGAR</name>
<evidence type="ECO:0000313" key="3">
    <source>
        <dbReference type="Proteomes" id="UP001362999"/>
    </source>
</evidence>
<reference evidence="2 3" key="1">
    <citation type="journal article" date="2024" name="J Genomics">
        <title>Draft genome sequencing and assembly of Favolaschia claudopus CIRM-BRFM 2984 isolated from oak limbs.</title>
        <authorList>
            <person name="Navarro D."/>
            <person name="Drula E."/>
            <person name="Chaduli D."/>
            <person name="Cazenave R."/>
            <person name="Ahrendt S."/>
            <person name="Wang J."/>
            <person name="Lipzen A."/>
            <person name="Daum C."/>
            <person name="Barry K."/>
            <person name="Grigoriev I.V."/>
            <person name="Favel A."/>
            <person name="Rosso M.N."/>
            <person name="Martin F."/>
        </authorList>
    </citation>
    <scope>NUCLEOTIDE SEQUENCE [LARGE SCALE GENOMIC DNA]</scope>
    <source>
        <strain evidence="2 3">CIRM-BRFM 2984</strain>
    </source>
</reference>
<feature type="compositionally biased region" description="Pro residues" evidence="1">
    <location>
        <begin position="203"/>
        <end position="216"/>
    </location>
</feature>
<evidence type="ECO:0000313" key="2">
    <source>
        <dbReference type="EMBL" id="KAK7019475.1"/>
    </source>
</evidence>
<organism evidence="2 3">
    <name type="scientific">Favolaschia claudopus</name>
    <dbReference type="NCBI Taxonomy" id="2862362"/>
    <lineage>
        <taxon>Eukaryota</taxon>
        <taxon>Fungi</taxon>
        <taxon>Dikarya</taxon>
        <taxon>Basidiomycota</taxon>
        <taxon>Agaricomycotina</taxon>
        <taxon>Agaricomycetes</taxon>
        <taxon>Agaricomycetidae</taxon>
        <taxon>Agaricales</taxon>
        <taxon>Marasmiineae</taxon>
        <taxon>Mycenaceae</taxon>
        <taxon>Favolaschia</taxon>
    </lineage>
</organism>
<protein>
    <submittedName>
        <fullName evidence="2">Uncharacterized protein</fullName>
    </submittedName>
</protein>
<gene>
    <name evidence="2" type="ORF">R3P38DRAFT_2536638</name>
</gene>
<dbReference type="Proteomes" id="UP001362999">
    <property type="component" value="Unassembled WGS sequence"/>
</dbReference>
<proteinExistence type="predicted"/>
<sequence length="216" mass="24643">MVREYLHHGNLRTHRPSGLMGMYCSYAYNTLSLQKARFLSVKPDAETEYPCPASIFSAATIEFGGPHRRLNHRGDPHDFLPGDWCILTSVGRYRHLHGGHIILWDFGLVIQFPPATHILLPAGLIRYSFVKVQPHETRYSIIQWAGSGIQRFLENNNRTDLDFAKFATEVEYTAREAQRQRNHVHSLESLPRTNTLEEGPLNFPYPGPNPPDDPIA</sequence>
<feature type="region of interest" description="Disordered" evidence="1">
    <location>
        <begin position="177"/>
        <end position="216"/>
    </location>
</feature>
<comment type="caution">
    <text evidence="2">The sequence shown here is derived from an EMBL/GenBank/DDBJ whole genome shotgun (WGS) entry which is preliminary data.</text>
</comment>
<keyword evidence="3" id="KW-1185">Reference proteome</keyword>
<dbReference type="AlphaFoldDB" id="A0AAW0B4C3"/>
<accession>A0AAW0B4C3</accession>
<evidence type="ECO:0000256" key="1">
    <source>
        <dbReference type="SAM" id="MobiDB-lite"/>
    </source>
</evidence>
<dbReference type="EMBL" id="JAWWNJ010000043">
    <property type="protein sequence ID" value="KAK7019475.1"/>
    <property type="molecule type" value="Genomic_DNA"/>
</dbReference>